<dbReference type="InterPro" id="IPR019734">
    <property type="entry name" value="TPR_rpt"/>
</dbReference>
<feature type="coiled-coil region" evidence="10">
    <location>
        <begin position="331"/>
        <end position="422"/>
    </location>
</feature>
<evidence type="ECO:0000313" key="14">
    <source>
        <dbReference type="EMBL" id="SUJ25669.1"/>
    </source>
</evidence>
<dbReference type="InterPro" id="IPR004358">
    <property type="entry name" value="Sig_transdc_His_kin-like_C"/>
</dbReference>
<dbReference type="RefSeq" id="WP_115171166.1">
    <property type="nucleotide sequence ID" value="NZ_UGYW01000002.1"/>
</dbReference>
<reference evidence="14 15" key="1">
    <citation type="submission" date="2018-06" db="EMBL/GenBank/DDBJ databases">
        <authorList>
            <consortium name="Pathogen Informatics"/>
            <person name="Doyle S."/>
        </authorList>
    </citation>
    <scope>NUCLEOTIDE SEQUENCE [LARGE SCALE GENOMIC DNA]</scope>
    <source>
        <strain evidence="14 15">NCTC11388</strain>
    </source>
</reference>
<evidence type="ECO:0000256" key="3">
    <source>
        <dbReference type="ARBA" id="ARBA00022553"/>
    </source>
</evidence>
<dbReference type="Gene3D" id="1.25.40.10">
    <property type="entry name" value="Tetratricopeptide repeat domain"/>
    <property type="match status" value="2"/>
</dbReference>
<dbReference type="PROSITE" id="PS50005">
    <property type="entry name" value="TPR"/>
    <property type="match status" value="1"/>
</dbReference>
<sequence>MKLVFYFLLWSVLLAVPYPLLAQQTAADSLLAKIDKEPSDSLKAVYYYKLASTTYLQDANRAQEWANKGMQLTKERKLKDLDLDFLNLSGVIYLKLNEYDKSIETHFKVLKLREAKGDKKGMVRAFMNIGNVFNKSGDTKQALRYYQESLTLAEQIRDNQSIGNLYNNISNIYSQDALDNGKPDAIKQAVQYLLKTIQFAKKNVPDQDLSNTYILLSYVYLKDDKLELSKKYTDLAVALTDKTKDKLAGSYARINRANILVKQGLFEEATQEVARIKKLIRESGLDYLNDEFSTDFEKIAKAVKEKDTSVLLTDKDSLLRVSEEEAGLQRLKVREELREKYESEKKDLENKNLLLENRSIEQEANRIKILWVATGAIVLILAMLFVLIRKKNHLLNEERERLLEANEEIRQQTEMIKEQHRSLMEAERFRSRIFSVVSHDLRAPISTFQSLLSFSKIAEIPPEDIRSSLLKIGHEVNIASTMLDELLVWSAGQMSSEELRLVPIEVREIVQSSQLLFQERITMKSLALINDISDTLVVQGDRKRFEFIIRNLISNAIKFSFTGRPITIGAEQSDTELQIYVKDEGVGMSEEQLLSLKSISTKKSHPGTWEEKGTGLGLLLCDDFAARMGWSISVSSQEGFGSIFYIHIPLSDIR</sequence>
<dbReference type="InterPro" id="IPR005467">
    <property type="entry name" value="His_kinase_dom"/>
</dbReference>
<dbReference type="PROSITE" id="PS50109">
    <property type="entry name" value="HIS_KIN"/>
    <property type="match status" value="1"/>
</dbReference>
<evidence type="ECO:0000256" key="12">
    <source>
        <dbReference type="SAM" id="SignalP"/>
    </source>
</evidence>
<keyword evidence="11" id="KW-1133">Transmembrane helix</keyword>
<dbReference type="InterPro" id="IPR050351">
    <property type="entry name" value="BphY/WalK/GraS-like"/>
</dbReference>
<dbReference type="InterPro" id="IPR036097">
    <property type="entry name" value="HisK_dim/P_sf"/>
</dbReference>
<evidence type="ECO:0000256" key="8">
    <source>
        <dbReference type="ARBA" id="ARBA00023012"/>
    </source>
</evidence>
<evidence type="ECO:0000256" key="9">
    <source>
        <dbReference type="PROSITE-ProRule" id="PRU00339"/>
    </source>
</evidence>
<evidence type="ECO:0000256" key="7">
    <source>
        <dbReference type="ARBA" id="ARBA00022840"/>
    </source>
</evidence>
<dbReference type="Gene3D" id="1.10.287.130">
    <property type="match status" value="1"/>
</dbReference>
<proteinExistence type="predicted"/>
<feature type="domain" description="Histidine kinase" evidence="13">
    <location>
        <begin position="436"/>
        <end position="652"/>
    </location>
</feature>
<keyword evidence="11" id="KW-0472">Membrane</keyword>
<evidence type="ECO:0000256" key="6">
    <source>
        <dbReference type="ARBA" id="ARBA00022777"/>
    </source>
</evidence>
<dbReference type="Gene3D" id="3.30.565.10">
    <property type="entry name" value="Histidine kinase-like ATPase, C-terminal domain"/>
    <property type="match status" value="1"/>
</dbReference>
<name>A0A380CRE9_SPHSI</name>
<keyword evidence="7" id="KW-0067">ATP-binding</keyword>
<dbReference type="SUPFAM" id="SSF47384">
    <property type="entry name" value="Homodimeric domain of signal transducing histidine kinase"/>
    <property type="match status" value="1"/>
</dbReference>
<dbReference type="InterPro" id="IPR003661">
    <property type="entry name" value="HisK_dim/P_dom"/>
</dbReference>
<feature type="repeat" description="TPR" evidence="9">
    <location>
        <begin position="123"/>
        <end position="156"/>
    </location>
</feature>
<evidence type="ECO:0000256" key="2">
    <source>
        <dbReference type="ARBA" id="ARBA00012438"/>
    </source>
</evidence>
<evidence type="ECO:0000256" key="10">
    <source>
        <dbReference type="SAM" id="Coils"/>
    </source>
</evidence>
<dbReference type="InterPro" id="IPR036890">
    <property type="entry name" value="HATPase_C_sf"/>
</dbReference>
<dbReference type="SUPFAM" id="SSF55874">
    <property type="entry name" value="ATPase domain of HSP90 chaperone/DNA topoisomerase II/histidine kinase"/>
    <property type="match status" value="1"/>
</dbReference>
<organism evidence="14 15">
    <name type="scientific">Sphingobacterium spiritivorum</name>
    <name type="common">Flavobacterium spiritivorum</name>
    <dbReference type="NCBI Taxonomy" id="258"/>
    <lineage>
        <taxon>Bacteria</taxon>
        <taxon>Pseudomonadati</taxon>
        <taxon>Bacteroidota</taxon>
        <taxon>Sphingobacteriia</taxon>
        <taxon>Sphingobacteriales</taxon>
        <taxon>Sphingobacteriaceae</taxon>
        <taxon>Sphingobacterium</taxon>
    </lineage>
</organism>
<dbReference type="InterPro" id="IPR003594">
    <property type="entry name" value="HATPase_dom"/>
</dbReference>
<dbReference type="GO" id="GO:0000155">
    <property type="term" value="F:phosphorelay sensor kinase activity"/>
    <property type="evidence" value="ECO:0007669"/>
    <property type="project" value="InterPro"/>
</dbReference>
<dbReference type="PRINTS" id="PR00344">
    <property type="entry name" value="BCTRLSENSOR"/>
</dbReference>
<evidence type="ECO:0000256" key="1">
    <source>
        <dbReference type="ARBA" id="ARBA00000085"/>
    </source>
</evidence>
<dbReference type="InterPro" id="IPR011990">
    <property type="entry name" value="TPR-like_helical_dom_sf"/>
</dbReference>
<dbReference type="GO" id="GO:0007234">
    <property type="term" value="P:osmosensory signaling via phosphorelay pathway"/>
    <property type="evidence" value="ECO:0007669"/>
    <property type="project" value="TreeGrafter"/>
</dbReference>
<evidence type="ECO:0000259" key="13">
    <source>
        <dbReference type="PROSITE" id="PS50109"/>
    </source>
</evidence>
<keyword evidence="11" id="KW-0812">Transmembrane</keyword>
<comment type="catalytic activity">
    <reaction evidence="1">
        <text>ATP + protein L-histidine = ADP + protein N-phospho-L-histidine.</text>
        <dbReference type="EC" id="2.7.13.3"/>
    </reaction>
</comment>
<feature type="transmembrane region" description="Helical" evidence="11">
    <location>
        <begin position="369"/>
        <end position="388"/>
    </location>
</feature>
<gene>
    <name evidence="14" type="primary">rcsC</name>
    <name evidence="14" type="ORF">NCTC11388_03761</name>
</gene>
<evidence type="ECO:0000256" key="11">
    <source>
        <dbReference type="SAM" id="Phobius"/>
    </source>
</evidence>
<keyword evidence="12" id="KW-0732">Signal</keyword>
<keyword evidence="8" id="KW-0902">Two-component regulatory system</keyword>
<dbReference type="CDD" id="cd00082">
    <property type="entry name" value="HisKA"/>
    <property type="match status" value="1"/>
</dbReference>
<evidence type="ECO:0000256" key="5">
    <source>
        <dbReference type="ARBA" id="ARBA00022741"/>
    </source>
</evidence>
<dbReference type="EMBL" id="UGYW01000002">
    <property type="protein sequence ID" value="SUJ25669.1"/>
    <property type="molecule type" value="Genomic_DNA"/>
</dbReference>
<accession>A0A380CRE9</accession>
<dbReference type="PANTHER" id="PTHR42878:SF7">
    <property type="entry name" value="SENSOR HISTIDINE KINASE GLRK"/>
    <property type="match status" value="1"/>
</dbReference>
<keyword evidence="9" id="KW-0802">TPR repeat</keyword>
<dbReference type="CDD" id="cd00075">
    <property type="entry name" value="HATPase"/>
    <property type="match status" value="1"/>
</dbReference>
<feature type="signal peptide" evidence="12">
    <location>
        <begin position="1"/>
        <end position="22"/>
    </location>
</feature>
<dbReference type="EC" id="2.7.13.3" evidence="2"/>
<dbReference type="GO" id="GO:0000156">
    <property type="term" value="F:phosphorelay response regulator activity"/>
    <property type="evidence" value="ECO:0007669"/>
    <property type="project" value="TreeGrafter"/>
</dbReference>
<keyword evidence="5" id="KW-0547">Nucleotide-binding</keyword>
<dbReference type="Pfam" id="PF02518">
    <property type="entry name" value="HATPase_c"/>
    <property type="match status" value="1"/>
</dbReference>
<keyword evidence="4 14" id="KW-0808">Transferase</keyword>
<dbReference type="GO" id="GO:0030295">
    <property type="term" value="F:protein kinase activator activity"/>
    <property type="evidence" value="ECO:0007669"/>
    <property type="project" value="TreeGrafter"/>
</dbReference>
<dbReference type="SUPFAM" id="SSF48452">
    <property type="entry name" value="TPR-like"/>
    <property type="match status" value="1"/>
</dbReference>
<keyword evidence="3" id="KW-0597">Phosphoprotein</keyword>
<dbReference type="SMART" id="SM00028">
    <property type="entry name" value="TPR"/>
    <property type="match status" value="4"/>
</dbReference>
<dbReference type="Proteomes" id="UP000254893">
    <property type="component" value="Unassembled WGS sequence"/>
</dbReference>
<dbReference type="PANTHER" id="PTHR42878">
    <property type="entry name" value="TWO-COMPONENT HISTIDINE KINASE"/>
    <property type="match status" value="1"/>
</dbReference>
<dbReference type="Pfam" id="PF13424">
    <property type="entry name" value="TPR_12"/>
    <property type="match status" value="1"/>
</dbReference>
<evidence type="ECO:0000256" key="4">
    <source>
        <dbReference type="ARBA" id="ARBA00022679"/>
    </source>
</evidence>
<protein>
    <recommendedName>
        <fullName evidence="2">histidine kinase</fullName>
        <ecNumber evidence="2">2.7.13.3</ecNumber>
    </recommendedName>
</protein>
<keyword evidence="10" id="KW-0175">Coiled coil</keyword>
<dbReference type="SUPFAM" id="SSF81901">
    <property type="entry name" value="HCP-like"/>
    <property type="match status" value="1"/>
</dbReference>
<keyword evidence="6 14" id="KW-0418">Kinase</keyword>
<evidence type="ECO:0000313" key="15">
    <source>
        <dbReference type="Proteomes" id="UP000254893"/>
    </source>
</evidence>
<dbReference type="AlphaFoldDB" id="A0A380CRE9"/>
<dbReference type="SMART" id="SM00387">
    <property type="entry name" value="HATPase_c"/>
    <property type="match status" value="1"/>
</dbReference>
<feature type="chain" id="PRO_5016895746" description="histidine kinase" evidence="12">
    <location>
        <begin position="23"/>
        <end position="654"/>
    </location>
</feature>
<dbReference type="GO" id="GO:0005524">
    <property type="term" value="F:ATP binding"/>
    <property type="evidence" value="ECO:0007669"/>
    <property type="project" value="UniProtKB-KW"/>
</dbReference>